<gene>
    <name evidence="2" type="ORF">K402DRAFT_462036</name>
</gene>
<organism evidence="2 3">
    <name type="scientific">Aulographum hederae CBS 113979</name>
    <dbReference type="NCBI Taxonomy" id="1176131"/>
    <lineage>
        <taxon>Eukaryota</taxon>
        <taxon>Fungi</taxon>
        <taxon>Dikarya</taxon>
        <taxon>Ascomycota</taxon>
        <taxon>Pezizomycotina</taxon>
        <taxon>Dothideomycetes</taxon>
        <taxon>Pleosporomycetidae</taxon>
        <taxon>Aulographales</taxon>
        <taxon>Aulographaceae</taxon>
    </lineage>
</organism>
<feature type="chain" id="PRO_5026089027" evidence="1">
    <location>
        <begin position="18"/>
        <end position="346"/>
    </location>
</feature>
<dbReference type="AlphaFoldDB" id="A0A6G1H617"/>
<reference evidence="2" key="1">
    <citation type="journal article" date="2020" name="Stud. Mycol.">
        <title>101 Dothideomycetes genomes: a test case for predicting lifestyles and emergence of pathogens.</title>
        <authorList>
            <person name="Haridas S."/>
            <person name="Albert R."/>
            <person name="Binder M."/>
            <person name="Bloem J."/>
            <person name="Labutti K."/>
            <person name="Salamov A."/>
            <person name="Andreopoulos B."/>
            <person name="Baker S."/>
            <person name="Barry K."/>
            <person name="Bills G."/>
            <person name="Bluhm B."/>
            <person name="Cannon C."/>
            <person name="Castanera R."/>
            <person name="Culley D."/>
            <person name="Daum C."/>
            <person name="Ezra D."/>
            <person name="Gonzalez J."/>
            <person name="Henrissat B."/>
            <person name="Kuo A."/>
            <person name="Liang C."/>
            <person name="Lipzen A."/>
            <person name="Lutzoni F."/>
            <person name="Magnuson J."/>
            <person name="Mondo S."/>
            <person name="Nolan M."/>
            <person name="Ohm R."/>
            <person name="Pangilinan J."/>
            <person name="Park H.-J."/>
            <person name="Ramirez L."/>
            <person name="Alfaro M."/>
            <person name="Sun H."/>
            <person name="Tritt A."/>
            <person name="Yoshinaga Y."/>
            <person name="Zwiers L.-H."/>
            <person name="Turgeon B."/>
            <person name="Goodwin S."/>
            <person name="Spatafora J."/>
            <person name="Crous P."/>
            <person name="Grigoriev I."/>
        </authorList>
    </citation>
    <scope>NUCLEOTIDE SEQUENCE</scope>
    <source>
        <strain evidence="2">CBS 113979</strain>
    </source>
</reference>
<keyword evidence="1" id="KW-0732">Signal</keyword>
<sequence length="346" mass="37732">MFSVLLLSFLALNQASALVDHEARFEIAPPLHSLKRRDNIGCVQTCATDDDDMPMWGNWQGCTSSYEPGSGELVDRVDNYTANRAGAIWRHDSCWTEIRNIHYETLQLEWRLLEDAVDCGGTSNCGIEKGKSWQQCISHTESTSVNAGVSLPIGPISVSLGMGHEWSTTESNCISGNLTVQCNWDDDQCHSLWGSDQVKRMWGYIARKCNYADDDLEEETVWSHDFVMDVPTGSIATGCRMLCNQSPYEGPPRAPSLSSAVASCTSATTWSDFSQASAATVTQSFTPGADPTTAWEHVADYTTAGNSAADTQVPTAGAVGAMEYLQNQRPSGLVLMILSVLNFLFA</sequence>
<protein>
    <submittedName>
        <fullName evidence="2">Uncharacterized protein</fullName>
    </submittedName>
</protein>
<dbReference type="EMBL" id="ML977148">
    <property type="protein sequence ID" value="KAF1988666.1"/>
    <property type="molecule type" value="Genomic_DNA"/>
</dbReference>
<dbReference type="Proteomes" id="UP000800041">
    <property type="component" value="Unassembled WGS sequence"/>
</dbReference>
<evidence type="ECO:0000313" key="3">
    <source>
        <dbReference type="Proteomes" id="UP000800041"/>
    </source>
</evidence>
<keyword evidence="3" id="KW-1185">Reference proteome</keyword>
<accession>A0A6G1H617</accession>
<feature type="signal peptide" evidence="1">
    <location>
        <begin position="1"/>
        <end position="17"/>
    </location>
</feature>
<evidence type="ECO:0000256" key="1">
    <source>
        <dbReference type="SAM" id="SignalP"/>
    </source>
</evidence>
<name>A0A6G1H617_9PEZI</name>
<evidence type="ECO:0000313" key="2">
    <source>
        <dbReference type="EMBL" id="KAF1988666.1"/>
    </source>
</evidence>
<dbReference type="OrthoDB" id="10567896at2759"/>
<proteinExistence type="predicted"/>